<sequence>MATNRIRTSGSDPNAKAEGKRSGMTVDPGPYEAIVKGHVEGTRMGQLIVSIPDFSGASDYETGTDSGQIVVSYASPFYGSTFGTDSGQSPDGPATSGQSYGMWCVPPDIGNRVLVTFAAGDMNRGYWFACIYDSPSHHMVPGLARNIGGAENTNKPGEQVLPYVNSKSVLPVTEYNTNAKVSPTAFADLTNTPRYPHEVQTMALVKQGLDKDPIRGAISSSSMRESPSNVYGISTPGRKATKTNQIASEPQAVIYRTGGHQFVMDDGAEDGTDQLIRLRTSGGHQILMNDTEGILYIASASGAQWLEFSKNGAINVYGAAGFNLRSSGAINMHSDAGINMNAPSIKLNAGGSAKNPIGSVKITSSGSFSVSAIMTASIKADGALTLSAMGKASLEAGGALTMGALGITSLSSGAALKLAGAGVVNIDGSMLMLNCGGPSKPPTPIPALPVIPTSLPDTIFADGVGWQASGTLQSICTVVPSHEPWTRKSPTTSSGLGSILTG</sequence>
<name>A0A6J5L6G0_9CAUD</name>
<feature type="compositionally biased region" description="Polar residues" evidence="1">
    <location>
        <begin position="1"/>
        <end position="12"/>
    </location>
</feature>
<dbReference type="InterPro" id="IPR006531">
    <property type="entry name" value="Gp5/Vgr_OB"/>
</dbReference>
<feature type="compositionally biased region" description="Polar residues" evidence="1">
    <location>
        <begin position="218"/>
        <end position="232"/>
    </location>
</feature>
<organism evidence="3">
    <name type="scientific">uncultured Caudovirales phage</name>
    <dbReference type="NCBI Taxonomy" id="2100421"/>
    <lineage>
        <taxon>Viruses</taxon>
        <taxon>Duplodnaviria</taxon>
        <taxon>Heunggongvirae</taxon>
        <taxon>Uroviricota</taxon>
        <taxon>Caudoviricetes</taxon>
        <taxon>Peduoviridae</taxon>
        <taxon>Maltschvirus</taxon>
        <taxon>Maltschvirus maltsch</taxon>
    </lineage>
</organism>
<protein>
    <recommendedName>
        <fullName evidence="2">Gp5/Type VI secretion system Vgr protein OB-fold domain-containing protein</fullName>
    </recommendedName>
</protein>
<feature type="region of interest" description="Disordered" evidence="1">
    <location>
        <begin position="218"/>
        <end position="244"/>
    </location>
</feature>
<evidence type="ECO:0000313" key="3">
    <source>
        <dbReference type="EMBL" id="CAB4129003.1"/>
    </source>
</evidence>
<accession>A0A6J5L6G0</accession>
<feature type="compositionally biased region" description="Polar residues" evidence="1">
    <location>
        <begin position="488"/>
        <end position="502"/>
    </location>
</feature>
<dbReference type="EMBL" id="LR796233">
    <property type="protein sequence ID" value="CAB4129003.1"/>
    <property type="molecule type" value="Genomic_DNA"/>
</dbReference>
<feature type="region of interest" description="Disordered" evidence="1">
    <location>
        <begin position="482"/>
        <end position="502"/>
    </location>
</feature>
<evidence type="ECO:0000259" key="2">
    <source>
        <dbReference type="Pfam" id="PF04717"/>
    </source>
</evidence>
<dbReference type="Pfam" id="PF04717">
    <property type="entry name" value="Phage_base_V"/>
    <property type="match status" value="1"/>
</dbReference>
<proteinExistence type="predicted"/>
<reference evidence="3" key="1">
    <citation type="submission" date="2020-04" db="EMBL/GenBank/DDBJ databases">
        <authorList>
            <person name="Chiriac C."/>
            <person name="Salcher M."/>
            <person name="Ghai R."/>
            <person name="Kavagutti S V."/>
        </authorList>
    </citation>
    <scope>NUCLEOTIDE SEQUENCE</scope>
</reference>
<evidence type="ECO:0000256" key="1">
    <source>
        <dbReference type="SAM" id="MobiDB-lite"/>
    </source>
</evidence>
<feature type="domain" description="Gp5/Type VI secretion system Vgr protein OB-fold" evidence="2">
    <location>
        <begin position="96"/>
        <end position="132"/>
    </location>
</feature>
<gene>
    <name evidence="3" type="ORF">UFOVP112_123</name>
</gene>
<feature type="region of interest" description="Disordered" evidence="1">
    <location>
        <begin position="1"/>
        <end position="29"/>
    </location>
</feature>